<proteinExistence type="predicted"/>
<dbReference type="Proteomes" id="UP001634394">
    <property type="component" value="Unassembled WGS sequence"/>
</dbReference>
<protein>
    <submittedName>
        <fullName evidence="3">Uncharacterized protein</fullName>
    </submittedName>
</protein>
<feature type="transmembrane region" description="Helical" evidence="2">
    <location>
        <begin position="21"/>
        <end position="40"/>
    </location>
</feature>
<keyword evidence="2" id="KW-0812">Transmembrane</keyword>
<evidence type="ECO:0000313" key="3">
    <source>
        <dbReference type="EMBL" id="KAL3851860.1"/>
    </source>
</evidence>
<name>A0ABD3UUB0_SINWO</name>
<reference evidence="3 4" key="1">
    <citation type="submission" date="2024-11" db="EMBL/GenBank/DDBJ databases">
        <title>Chromosome-level genome assembly of the freshwater bivalve Anodonta woodiana.</title>
        <authorList>
            <person name="Chen X."/>
        </authorList>
    </citation>
    <scope>NUCLEOTIDE SEQUENCE [LARGE SCALE GENOMIC DNA]</scope>
    <source>
        <strain evidence="3">MN2024</strain>
        <tissue evidence="3">Gills</tissue>
    </source>
</reference>
<keyword evidence="2" id="KW-1133">Transmembrane helix</keyword>
<evidence type="ECO:0000313" key="4">
    <source>
        <dbReference type="Proteomes" id="UP001634394"/>
    </source>
</evidence>
<organism evidence="3 4">
    <name type="scientific">Sinanodonta woodiana</name>
    <name type="common">Chinese pond mussel</name>
    <name type="synonym">Anodonta woodiana</name>
    <dbReference type="NCBI Taxonomy" id="1069815"/>
    <lineage>
        <taxon>Eukaryota</taxon>
        <taxon>Metazoa</taxon>
        <taxon>Spiralia</taxon>
        <taxon>Lophotrochozoa</taxon>
        <taxon>Mollusca</taxon>
        <taxon>Bivalvia</taxon>
        <taxon>Autobranchia</taxon>
        <taxon>Heteroconchia</taxon>
        <taxon>Palaeoheterodonta</taxon>
        <taxon>Unionida</taxon>
        <taxon>Unionoidea</taxon>
        <taxon>Unionidae</taxon>
        <taxon>Unioninae</taxon>
        <taxon>Sinanodonta</taxon>
    </lineage>
</organism>
<keyword evidence="4" id="KW-1185">Reference proteome</keyword>
<gene>
    <name evidence="3" type="ORF">ACJMK2_015561</name>
</gene>
<dbReference type="EMBL" id="JBJQND010000015">
    <property type="protein sequence ID" value="KAL3851860.1"/>
    <property type="molecule type" value="Genomic_DNA"/>
</dbReference>
<evidence type="ECO:0000256" key="1">
    <source>
        <dbReference type="SAM" id="MobiDB-lite"/>
    </source>
</evidence>
<comment type="caution">
    <text evidence="3">The sequence shown here is derived from an EMBL/GenBank/DDBJ whole genome shotgun (WGS) entry which is preliminary data.</text>
</comment>
<accession>A0ABD3UUB0</accession>
<feature type="region of interest" description="Disordered" evidence="1">
    <location>
        <begin position="231"/>
        <end position="250"/>
    </location>
</feature>
<sequence length="277" mass="32230">MTWTEILRFSKVSRNGLYYQSFYHVLLLISVGYIYVRYSYACTEDPRDDAFSCFKDYSTQKLNLDRSERQLYSGTDVETLRAFCSSFISAMACISELIETCPADKHSDIEMALVNFQEFETVLANLCKTEDLYEKYAQYQTCFYTRGLRSEKCFELSFNSSMNLMSSFEYLSTEEICGKLQITIDCIRSNIAQGCGRKAADLVELLVRPMVRQSNSCDIQIAKEIYTHQQGEDRPFADNGDEETKTYSNSDSNNYNRLDIRFYTFVMVIFMNSYRFS</sequence>
<evidence type="ECO:0000256" key="2">
    <source>
        <dbReference type="SAM" id="Phobius"/>
    </source>
</evidence>
<keyword evidence="2" id="KW-0472">Membrane</keyword>
<dbReference type="AlphaFoldDB" id="A0ABD3UUB0"/>